<feature type="compositionally biased region" description="Polar residues" evidence="1">
    <location>
        <begin position="1"/>
        <end position="13"/>
    </location>
</feature>
<feature type="domain" description="C2H2-type" evidence="2">
    <location>
        <begin position="35"/>
        <end position="59"/>
    </location>
</feature>
<protein>
    <recommendedName>
        <fullName evidence="6">C2H2-type domain-containing protein</fullName>
    </recommendedName>
</protein>
<comment type="caution">
    <text evidence="4">The sequence shown here is derived from an EMBL/GenBank/DDBJ whole genome shotgun (WGS) entry which is preliminary data.</text>
</comment>
<evidence type="ECO:0000256" key="1">
    <source>
        <dbReference type="SAM" id="MobiDB-lite"/>
    </source>
</evidence>
<dbReference type="EMBL" id="CM017872">
    <property type="protein sequence ID" value="KAG1327541.1"/>
    <property type="molecule type" value="Genomic_DNA"/>
</dbReference>
<dbReference type="Gene3D" id="3.30.160.60">
    <property type="entry name" value="Classic Zinc Finger"/>
    <property type="match status" value="2"/>
</dbReference>
<dbReference type="GO" id="GO:0008270">
    <property type="term" value="F:zinc ion binding"/>
    <property type="evidence" value="ECO:0007669"/>
    <property type="project" value="InterPro"/>
</dbReference>
<feature type="compositionally biased region" description="Basic and acidic residues" evidence="1">
    <location>
        <begin position="165"/>
        <end position="195"/>
    </location>
</feature>
<gene>
    <name evidence="4" type="ORF">COCNU_01G014750</name>
</gene>
<dbReference type="GO" id="GO:0003676">
    <property type="term" value="F:nucleic acid binding"/>
    <property type="evidence" value="ECO:0007669"/>
    <property type="project" value="InterPro"/>
</dbReference>
<feature type="compositionally biased region" description="Acidic residues" evidence="1">
    <location>
        <begin position="196"/>
        <end position="218"/>
    </location>
</feature>
<dbReference type="Proteomes" id="UP000797356">
    <property type="component" value="Chromosome 1"/>
</dbReference>
<sequence length="225" mass="25076">MIVQVNPSEQKLSGTKRKALANAGAGKIPKPQKDWSCTLCLVTATSEERLNDHLQGKKHKANLLKLEVSKTGPKNNGTTAFKPKTTVATKEDASTDDGRKTLKMQVDGKMHEVLQNKKFLLCKLCNVRCNSTLDMASHLSGKRHNSWMGLSKNNHKPLKVNVTNSEEKVEKDLTTEAAKKDDVEKEEKDAVKEGGEENDDVEKEEKDAAEEEAMEKDDMENKEML</sequence>
<name>A0A8K0HVU1_COCNU</name>
<proteinExistence type="predicted"/>
<feature type="region of interest" description="Disordered" evidence="1">
    <location>
        <begin position="164"/>
        <end position="225"/>
    </location>
</feature>
<evidence type="ECO:0000259" key="3">
    <source>
        <dbReference type="SMART" id="SM00451"/>
    </source>
</evidence>
<dbReference type="InterPro" id="IPR036236">
    <property type="entry name" value="Znf_C2H2_sf"/>
</dbReference>
<feature type="domain" description="C2H2-type" evidence="2">
    <location>
        <begin position="120"/>
        <end position="144"/>
    </location>
</feature>
<organism evidence="4 5">
    <name type="scientific">Cocos nucifera</name>
    <name type="common">Coconut palm</name>
    <dbReference type="NCBI Taxonomy" id="13894"/>
    <lineage>
        <taxon>Eukaryota</taxon>
        <taxon>Viridiplantae</taxon>
        <taxon>Streptophyta</taxon>
        <taxon>Embryophyta</taxon>
        <taxon>Tracheophyta</taxon>
        <taxon>Spermatophyta</taxon>
        <taxon>Magnoliopsida</taxon>
        <taxon>Liliopsida</taxon>
        <taxon>Arecaceae</taxon>
        <taxon>Arecoideae</taxon>
        <taxon>Cocoseae</taxon>
        <taxon>Attaleinae</taxon>
        <taxon>Cocos</taxon>
    </lineage>
</organism>
<feature type="region of interest" description="Disordered" evidence="1">
    <location>
        <begin position="1"/>
        <end position="30"/>
    </location>
</feature>
<keyword evidence="5" id="KW-1185">Reference proteome</keyword>
<dbReference type="InterPro" id="IPR013087">
    <property type="entry name" value="Znf_C2H2_type"/>
</dbReference>
<evidence type="ECO:0000313" key="4">
    <source>
        <dbReference type="EMBL" id="KAG1327541.1"/>
    </source>
</evidence>
<evidence type="ECO:0008006" key="6">
    <source>
        <dbReference type="Google" id="ProtNLM"/>
    </source>
</evidence>
<dbReference type="OrthoDB" id="768076at2759"/>
<dbReference type="SMART" id="SM00355">
    <property type="entry name" value="ZnF_C2H2"/>
    <property type="match status" value="2"/>
</dbReference>
<dbReference type="AlphaFoldDB" id="A0A8K0HVU1"/>
<evidence type="ECO:0000313" key="5">
    <source>
        <dbReference type="Proteomes" id="UP000797356"/>
    </source>
</evidence>
<dbReference type="PANTHER" id="PTHR47487:SF8">
    <property type="entry name" value="OS08G0270900 PROTEIN"/>
    <property type="match status" value="1"/>
</dbReference>
<reference evidence="4" key="2">
    <citation type="submission" date="2019-07" db="EMBL/GenBank/DDBJ databases">
        <authorList>
            <person name="Yang Y."/>
            <person name="Bocs S."/>
            <person name="Baudouin L."/>
        </authorList>
    </citation>
    <scope>NUCLEOTIDE SEQUENCE</scope>
    <source>
        <tissue evidence="4">Spear leaf of Hainan Tall coconut</tissue>
    </source>
</reference>
<feature type="domain" description="U1-type" evidence="3">
    <location>
        <begin position="117"/>
        <end position="151"/>
    </location>
</feature>
<feature type="domain" description="U1-type" evidence="3">
    <location>
        <begin position="32"/>
        <end position="66"/>
    </location>
</feature>
<dbReference type="Pfam" id="PF12874">
    <property type="entry name" value="zf-met"/>
    <property type="match status" value="2"/>
</dbReference>
<dbReference type="SMART" id="SM00451">
    <property type="entry name" value="ZnF_U1"/>
    <property type="match status" value="2"/>
</dbReference>
<reference evidence="4" key="1">
    <citation type="journal article" date="2017" name="Gigascience">
        <title>The genome draft of coconut (Cocos nucifera).</title>
        <authorList>
            <person name="Xiao Y."/>
            <person name="Xu P."/>
            <person name="Fan H."/>
            <person name="Baudouin L."/>
            <person name="Xia W."/>
            <person name="Bocs S."/>
            <person name="Xu J."/>
            <person name="Li Q."/>
            <person name="Guo A."/>
            <person name="Zhou L."/>
            <person name="Li J."/>
            <person name="Wu Y."/>
            <person name="Ma Z."/>
            <person name="Armero A."/>
            <person name="Issali A.E."/>
            <person name="Liu N."/>
            <person name="Peng M."/>
            <person name="Yang Y."/>
        </authorList>
    </citation>
    <scope>NUCLEOTIDE SEQUENCE</scope>
    <source>
        <tissue evidence="4">Spear leaf of Hainan Tall coconut</tissue>
    </source>
</reference>
<accession>A0A8K0HVU1</accession>
<dbReference type="InterPro" id="IPR003604">
    <property type="entry name" value="Matrin/U1-like-C_Znf_C2H2"/>
</dbReference>
<dbReference type="SUPFAM" id="SSF57667">
    <property type="entry name" value="beta-beta-alpha zinc fingers"/>
    <property type="match status" value="2"/>
</dbReference>
<dbReference type="PANTHER" id="PTHR47487">
    <property type="entry name" value="OS06G0651300 PROTEIN-RELATED"/>
    <property type="match status" value="1"/>
</dbReference>
<evidence type="ECO:0000259" key="2">
    <source>
        <dbReference type="SMART" id="SM00355"/>
    </source>
</evidence>